<dbReference type="PROSITE" id="PS00122">
    <property type="entry name" value="CARBOXYLESTERASE_B_1"/>
    <property type="match status" value="1"/>
</dbReference>
<accession>A0ABN5W999</accession>
<gene>
    <name evidence="5" type="ORF">JMUB590_0519</name>
</gene>
<keyword evidence="6" id="KW-1185">Reference proteome</keyword>
<dbReference type="Pfam" id="PF00135">
    <property type="entry name" value="COesterase"/>
    <property type="match status" value="1"/>
</dbReference>
<dbReference type="PANTHER" id="PTHR45237:SF2">
    <property type="entry name" value="POSSIBLE PARA-NITROBENZYL ESTERASE"/>
    <property type="match status" value="1"/>
</dbReference>
<organism evidence="5 6">
    <name type="scientific">Staphylococcus caprae</name>
    <dbReference type="NCBI Taxonomy" id="29380"/>
    <lineage>
        <taxon>Bacteria</taxon>
        <taxon>Bacillati</taxon>
        <taxon>Bacillota</taxon>
        <taxon>Bacilli</taxon>
        <taxon>Bacillales</taxon>
        <taxon>Staphylococcaceae</taxon>
        <taxon>Staphylococcus</taxon>
    </lineage>
</organism>
<dbReference type="PANTHER" id="PTHR45237">
    <property type="entry name" value="POSSIBLE PARA-NITROBENZYL ESTERASE"/>
    <property type="match status" value="1"/>
</dbReference>
<dbReference type="InterPro" id="IPR019826">
    <property type="entry name" value="Carboxylesterase_B_AS"/>
</dbReference>
<feature type="domain" description="Carboxylesterase type B" evidence="4">
    <location>
        <begin position="3"/>
        <end position="236"/>
    </location>
</feature>
<comment type="similarity">
    <text evidence="1 3">Belongs to the type-B carboxylesterase/lipase family.</text>
</comment>
<keyword evidence="2 3" id="KW-0378">Hydrolase</keyword>
<dbReference type="GeneID" id="58050289"/>
<evidence type="ECO:0000313" key="6">
    <source>
        <dbReference type="Proteomes" id="UP000274772"/>
    </source>
</evidence>
<dbReference type="Proteomes" id="UP000274772">
    <property type="component" value="Chromosome"/>
</dbReference>
<protein>
    <recommendedName>
        <fullName evidence="3">Carboxylic ester hydrolase</fullName>
        <ecNumber evidence="3">3.1.1.-</ecNumber>
    </recommendedName>
</protein>
<evidence type="ECO:0000256" key="1">
    <source>
        <dbReference type="ARBA" id="ARBA00005964"/>
    </source>
</evidence>
<dbReference type="InterPro" id="IPR002018">
    <property type="entry name" value="CarbesteraseB"/>
</dbReference>
<reference evidence="5 6" key="1">
    <citation type="submission" date="2018-05" db="EMBL/GenBank/DDBJ databases">
        <title>Complete genome sequencing of three human clinical isolates of Staphylococcus caprae reveals virulence factors similar to those of S. epidermidis and S. capitis.</title>
        <authorList>
            <person name="Watanabe S."/>
            <person name="Cui L."/>
        </authorList>
    </citation>
    <scope>NUCLEOTIDE SEQUENCE [LARGE SCALE GENOMIC DNA]</scope>
    <source>
        <strain evidence="5 6">JMUB590</strain>
    </source>
</reference>
<dbReference type="EC" id="3.1.1.-" evidence="3"/>
<sequence>MVEVNVKGGTINGISDGQIDRFLGIPYAQPFNATSRFKHSQLNHGISNSYIDARKVQPIPPQPYNALEDFFSTQQNGFNSFIQNENCLYLNIWRKSCSSKIKPVVVYFYGGGFTQGHGTADLYNPYHIVEHEDIIVITFNYRLGALGFLDWSALDPQFDYNNGLSDQMNALKWVHHYIEYFGGDPNNVTLMGQSAGSMSILALMQIPELDTYYHKVMLLSGALFNETKENAQLKANHFSTLINTYYPGKSLESLTHEDILRLMDLHESERGKSRSLDLIYRPIQSPIMTRTIDDFPKPVFMSFTNSEGDIYIENESRTLSPSRFVEVMKLYDIDISKNHARTAQQQRELITQYYFIEPAIHLLQHIHTPHKWLARFDWCRPNSTHFKTAYHILDIVFWFGHLDILTTNQYDIIKSDIDLSQRMISDLAYFARYSEMPWSPYQRDTQSTFIYK</sequence>
<dbReference type="EMBL" id="AP018586">
    <property type="protein sequence ID" value="BBD91629.1"/>
    <property type="molecule type" value="Genomic_DNA"/>
</dbReference>
<evidence type="ECO:0000259" key="4">
    <source>
        <dbReference type="Pfam" id="PF00135"/>
    </source>
</evidence>
<dbReference type="Gene3D" id="3.40.50.1820">
    <property type="entry name" value="alpha/beta hydrolase"/>
    <property type="match status" value="1"/>
</dbReference>
<evidence type="ECO:0000256" key="2">
    <source>
        <dbReference type="ARBA" id="ARBA00022801"/>
    </source>
</evidence>
<dbReference type="SUPFAM" id="SSF53474">
    <property type="entry name" value="alpha/beta-Hydrolases"/>
    <property type="match status" value="1"/>
</dbReference>
<evidence type="ECO:0000313" key="5">
    <source>
        <dbReference type="EMBL" id="BBD91629.1"/>
    </source>
</evidence>
<evidence type="ECO:0000256" key="3">
    <source>
        <dbReference type="RuleBase" id="RU361235"/>
    </source>
</evidence>
<name>A0ABN5W999_9STAP</name>
<dbReference type="InterPro" id="IPR029058">
    <property type="entry name" value="AB_hydrolase_fold"/>
</dbReference>
<dbReference type="RefSeq" id="WP_002444188.1">
    <property type="nucleotide sequence ID" value="NZ_AP018585.1"/>
</dbReference>
<proteinExistence type="inferred from homology"/>